<feature type="compositionally biased region" description="Pro residues" evidence="1">
    <location>
        <begin position="29"/>
        <end position="46"/>
    </location>
</feature>
<name>A0ABX8UIY7_9BURK</name>
<accession>A0ABX8UIY7</accession>
<feature type="compositionally biased region" description="Low complexity" evidence="1">
    <location>
        <begin position="12"/>
        <end position="28"/>
    </location>
</feature>
<dbReference type="EMBL" id="CP080095">
    <property type="protein sequence ID" value="QYD67235.1"/>
    <property type="molecule type" value="Genomic_DNA"/>
</dbReference>
<reference evidence="2 3" key="1">
    <citation type="submission" date="2021-07" db="EMBL/GenBank/DDBJ databases">
        <title>Paraburkholderia edwinii protects Aspergillus sp. from phenazines by acting as a toxin sponge.</title>
        <authorList>
            <person name="Dahlstrom K.M."/>
            <person name="Newman D.K."/>
        </authorList>
    </citation>
    <scope>NUCLEOTIDE SEQUENCE [LARGE SCALE GENOMIC DNA]</scope>
    <source>
        <strain evidence="2 3">Pe01</strain>
    </source>
</reference>
<sequence>MLPNYANPQAKPRTPAAAAGLSAASDPAADPPIPDQPAIPDAPNPGTPADVPDVGIPEPEPDRAPPDTGKRPG</sequence>
<proteinExistence type="predicted"/>
<feature type="compositionally biased region" description="Basic and acidic residues" evidence="1">
    <location>
        <begin position="60"/>
        <end position="73"/>
    </location>
</feature>
<keyword evidence="3" id="KW-1185">Reference proteome</keyword>
<evidence type="ECO:0000313" key="2">
    <source>
        <dbReference type="EMBL" id="QYD67235.1"/>
    </source>
</evidence>
<protein>
    <submittedName>
        <fullName evidence="2">Uncharacterized protein</fullName>
    </submittedName>
</protein>
<dbReference type="RefSeq" id="WP_219796229.1">
    <property type="nucleotide sequence ID" value="NZ_CP080095.1"/>
</dbReference>
<organism evidence="2 3">
    <name type="scientific">Paraburkholderia edwinii</name>
    <dbReference type="NCBI Taxonomy" id="2861782"/>
    <lineage>
        <taxon>Bacteria</taxon>
        <taxon>Pseudomonadati</taxon>
        <taxon>Pseudomonadota</taxon>
        <taxon>Betaproteobacteria</taxon>
        <taxon>Burkholderiales</taxon>
        <taxon>Burkholderiaceae</taxon>
        <taxon>Paraburkholderia</taxon>
    </lineage>
</organism>
<dbReference type="Proteomes" id="UP000826462">
    <property type="component" value="Chromosome 1"/>
</dbReference>
<evidence type="ECO:0000313" key="3">
    <source>
        <dbReference type="Proteomes" id="UP000826462"/>
    </source>
</evidence>
<gene>
    <name evidence="2" type="ORF">KZJ38_12660</name>
</gene>
<feature type="region of interest" description="Disordered" evidence="1">
    <location>
        <begin position="1"/>
        <end position="73"/>
    </location>
</feature>
<evidence type="ECO:0000256" key="1">
    <source>
        <dbReference type="SAM" id="MobiDB-lite"/>
    </source>
</evidence>